<accession>A0A7X0XMB1</accession>
<reference evidence="2 3" key="1">
    <citation type="submission" date="2020-03" db="EMBL/GenBank/DDBJ databases">
        <title>Soil Listeria distribution.</title>
        <authorList>
            <person name="Liao J."/>
            <person name="Wiedmann M."/>
        </authorList>
    </citation>
    <scope>NUCLEOTIDE SEQUENCE [LARGE SCALE GENOMIC DNA]</scope>
    <source>
        <strain evidence="2 3">FSL L7-1387</strain>
    </source>
</reference>
<dbReference type="CDD" id="cd02042">
    <property type="entry name" value="ParAB_family"/>
    <property type="match status" value="1"/>
</dbReference>
<dbReference type="SUPFAM" id="SSF52540">
    <property type="entry name" value="P-loop containing nucleoside triphosphate hydrolases"/>
    <property type="match status" value="1"/>
</dbReference>
<dbReference type="Proteomes" id="UP000541955">
    <property type="component" value="Unassembled WGS sequence"/>
</dbReference>
<evidence type="ECO:0000313" key="2">
    <source>
        <dbReference type="EMBL" id="MBC1563627.1"/>
    </source>
</evidence>
<dbReference type="InterPro" id="IPR027417">
    <property type="entry name" value="P-loop_NTPase"/>
</dbReference>
<dbReference type="RefSeq" id="WP_185430510.1">
    <property type="nucleotide sequence ID" value="NZ_JAARRW010000010.1"/>
</dbReference>
<evidence type="ECO:0000259" key="1">
    <source>
        <dbReference type="Pfam" id="PF13614"/>
    </source>
</evidence>
<dbReference type="Pfam" id="PF13614">
    <property type="entry name" value="AAA_31"/>
    <property type="match status" value="1"/>
</dbReference>
<dbReference type="InterPro" id="IPR025669">
    <property type="entry name" value="AAA_dom"/>
</dbReference>
<dbReference type="EMBL" id="JAARRW010000010">
    <property type="protein sequence ID" value="MBC1563627.1"/>
    <property type="molecule type" value="Genomic_DNA"/>
</dbReference>
<dbReference type="Gene3D" id="3.40.50.300">
    <property type="entry name" value="P-loop containing nucleotide triphosphate hydrolases"/>
    <property type="match status" value="2"/>
</dbReference>
<evidence type="ECO:0000313" key="3">
    <source>
        <dbReference type="Proteomes" id="UP000541955"/>
    </source>
</evidence>
<sequence>MTKVISIIDLKGGTGKTTTSLALQKMLVRQGFKVELLNEGVLEMARPVDRPIDRLHQFDYIIVDASPGFTFSKKLDVWVKCSEMLIMPVAESTFTLKTVDSMLNKMFELNTAAQKAIVYTGNRNSALFQHIREGIHQKLTGTNAIEVDLFAPVLLDENWSNHEIQNYIAEYIVKEMDQELDTLLQHK</sequence>
<organism evidence="2 3">
    <name type="scientific">Listeria booriae</name>
    <dbReference type="NCBI Taxonomy" id="1552123"/>
    <lineage>
        <taxon>Bacteria</taxon>
        <taxon>Bacillati</taxon>
        <taxon>Bacillota</taxon>
        <taxon>Bacilli</taxon>
        <taxon>Bacillales</taxon>
        <taxon>Listeriaceae</taxon>
        <taxon>Listeria</taxon>
    </lineage>
</organism>
<proteinExistence type="predicted"/>
<protein>
    <submittedName>
        <fullName evidence="2">ParA family protein</fullName>
    </submittedName>
</protein>
<name>A0A7X0XMB1_9LIST</name>
<comment type="caution">
    <text evidence="2">The sequence shown here is derived from an EMBL/GenBank/DDBJ whole genome shotgun (WGS) entry which is preliminary data.</text>
</comment>
<feature type="domain" description="AAA" evidence="1">
    <location>
        <begin position="2"/>
        <end position="35"/>
    </location>
</feature>
<dbReference type="AlphaFoldDB" id="A0A7X0XMB1"/>
<gene>
    <name evidence="2" type="ORF">HB902_16255</name>
</gene>